<evidence type="ECO:0000256" key="5">
    <source>
        <dbReference type="ARBA" id="ARBA00023136"/>
    </source>
</evidence>
<protein>
    <recommendedName>
        <fullName evidence="7">ComEC/Rec2-related protein domain-containing protein</fullName>
    </recommendedName>
</protein>
<dbReference type="Proteomes" id="UP000229631">
    <property type="component" value="Unassembled WGS sequence"/>
</dbReference>
<feature type="transmembrane region" description="Helical" evidence="6">
    <location>
        <begin position="320"/>
        <end position="342"/>
    </location>
</feature>
<comment type="subcellular location">
    <subcellularLocation>
        <location evidence="1">Cell membrane</location>
        <topology evidence="1">Multi-pass membrane protein</topology>
    </subcellularLocation>
</comment>
<comment type="caution">
    <text evidence="8">The sequence shown here is derived from an EMBL/GenBank/DDBJ whole genome shotgun (WGS) entry which is preliminary data.</text>
</comment>
<dbReference type="InterPro" id="IPR052159">
    <property type="entry name" value="Competence_DNA_uptake"/>
</dbReference>
<keyword evidence="3 6" id="KW-0812">Transmembrane</keyword>
<feature type="transmembrane region" description="Helical" evidence="6">
    <location>
        <begin position="191"/>
        <end position="207"/>
    </location>
</feature>
<dbReference type="Pfam" id="PF03772">
    <property type="entry name" value="Competence"/>
    <property type="match status" value="1"/>
</dbReference>
<keyword evidence="5 6" id="KW-0472">Membrane</keyword>
<evidence type="ECO:0000256" key="6">
    <source>
        <dbReference type="SAM" id="Phobius"/>
    </source>
</evidence>
<keyword evidence="4 6" id="KW-1133">Transmembrane helix</keyword>
<dbReference type="GO" id="GO:0005886">
    <property type="term" value="C:plasma membrane"/>
    <property type="evidence" value="ECO:0007669"/>
    <property type="project" value="UniProtKB-SubCell"/>
</dbReference>
<evidence type="ECO:0000313" key="8">
    <source>
        <dbReference type="EMBL" id="PIV01768.1"/>
    </source>
</evidence>
<evidence type="ECO:0000256" key="2">
    <source>
        <dbReference type="ARBA" id="ARBA00022475"/>
    </source>
</evidence>
<dbReference type="InterPro" id="IPR004477">
    <property type="entry name" value="ComEC_N"/>
</dbReference>
<keyword evidence="2" id="KW-1003">Cell membrane</keyword>
<organism evidence="8 9">
    <name type="scientific">Candidatus Shapirobacteria bacterium CG03_land_8_20_14_0_80_39_12</name>
    <dbReference type="NCBI Taxonomy" id="1974879"/>
    <lineage>
        <taxon>Bacteria</taxon>
        <taxon>Candidatus Shapironibacteriota</taxon>
    </lineage>
</organism>
<accession>A0A2M7BF94</accession>
<dbReference type="PANTHER" id="PTHR30619">
    <property type="entry name" value="DNA INTERNALIZATION/COMPETENCE PROTEIN COMEC/REC2"/>
    <property type="match status" value="1"/>
</dbReference>
<evidence type="ECO:0000259" key="7">
    <source>
        <dbReference type="Pfam" id="PF03772"/>
    </source>
</evidence>
<feature type="transmembrane region" description="Helical" evidence="6">
    <location>
        <begin position="213"/>
        <end position="230"/>
    </location>
</feature>
<dbReference type="NCBIfam" id="TIGR00360">
    <property type="entry name" value="ComEC_N-term"/>
    <property type="match status" value="1"/>
</dbReference>
<dbReference type="EMBL" id="PEVC01000012">
    <property type="protein sequence ID" value="PIV01768.1"/>
    <property type="molecule type" value="Genomic_DNA"/>
</dbReference>
<feature type="transmembrane region" description="Helical" evidence="6">
    <location>
        <begin position="380"/>
        <end position="397"/>
    </location>
</feature>
<feature type="transmembrane region" description="Helical" evidence="6">
    <location>
        <begin position="162"/>
        <end position="184"/>
    </location>
</feature>
<evidence type="ECO:0000256" key="4">
    <source>
        <dbReference type="ARBA" id="ARBA00022989"/>
    </source>
</evidence>
<evidence type="ECO:0000313" key="9">
    <source>
        <dbReference type="Proteomes" id="UP000229631"/>
    </source>
</evidence>
<evidence type="ECO:0000256" key="1">
    <source>
        <dbReference type="ARBA" id="ARBA00004651"/>
    </source>
</evidence>
<feature type="transmembrane region" description="Helical" evidence="6">
    <location>
        <begin position="348"/>
        <end position="368"/>
    </location>
</feature>
<dbReference type="PANTHER" id="PTHR30619:SF1">
    <property type="entry name" value="RECOMBINATION PROTEIN 2"/>
    <property type="match status" value="1"/>
</dbReference>
<gene>
    <name evidence="8" type="ORF">COS54_00470</name>
</gene>
<feature type="transmembrane region" description="Helical" evidence="6">
    <location>
        <begin position="293"/>
        <end position="313"/>
    </location>
</feature>
<evidence type="ECO:0000256" key="3">
    <source>
        <dbReference type="ARBA" id="ARBA00022692"/>
    </source>
</evidence>
<feature type="domain" description="ComEC/Rec2-related protein" evidence="7">
    <location>
        <begin position="140"/>
        <end position="398"/>
    </location>
</feature>
<feature type="transmembrane region" description="Helical" evidence="6">
    <location>
        <begin position="12"/>
        <end position="32"/>
    </location>
</feature>
<reference evidence="9" key="1">
    <citation type="submission" date="2017-09" db="EMBL/GenBank/DDBJ databases">
        <title>Depth-based differentiation of microbial function through sediment-hosted aquifers and enrichment of novel symbionts in the deep terrestrial subsurface.</title>
        <authorList>
            <person name="Probst A.J."/>
            <person name="Ladd B."/>
            <person name="Jarett J.K."/>
            <person name="Geller-Mcgrath D.E."/>
            <person name="Sieber C.M.K."/>
            <person name="Emerson J.B."/>
            <person name="Anantharaman K."/>
            <person name="Thomas B.C."/>
            <person name="Malmstrom R."/>
            <person name="Stieglmeier M."/>
            <person name="Klingl A."/>
            <person name="Woyke T."/>
            <person name="Ryan C.M."/>
            <person name="Banfield J.F."/>
        </authorList>
    </citation>
    <scope>NUCLEOTIDE SEQUENCE [LARGE SCALE GENOMIC DNA]</scope>
</reference>
<dbReference type="AlphaFoldDB" id="A0A2M7BF94"/>
<sequence length="402" mass="45457">MFNLKSIFNFKIFKSVIVIVAFTVLLALRALFLPKLNIKEGQQVRITGVLTNEPQVSGNRQSFNLGQIEIWTEKFPEYHYGDQLAITGRIKLTYLLINPKIEVLNGGSGLGSQVLRIRNDLRLLYQKFFPSPFDGLLSGIVLGDKSLIPFDTWQKLKATGTLHIMVASGMNIAMFSGTILSFFCLFFRRKIAILFLFIMIWFYAFMTGLQPPIIRAAIMASLIYFAQMVGRETEAGRVLWLTGGFMLLINPLWLFDIGFQLSFLATAGLVYLQPKLSKSKFFLFKFESFSSSIASQLATLPILVTAFGQLNLLSPIINLLILWTIPFILQGGILVGIAGLLWQNLGGLIAYLIYPLLFYLNLVINISAKINFTQMLMPKISWMFAVFYYFLLGIVSLKRLKN</sequence>
<proteinExistence type="predicted"/>
<name>A0A2M7BF94_9BACT</name>